<comment type="caution">
    <text evidence="1">The sequence shown here is derived from an EMBL/GenBank/DDBJ whole genome shotgun (WGS) entry which is preliminary data.</text>
</comment>
<dbReference type="EMBL" id="JACHEN010000033">
    <property type="protein sequence ID" value="MBB6218107.1"/>
    <property type="molecule type" value="Genomic_DNA"/>
</dbReference>
<dbReference type="Proteomes" id="UP000579281">
    <property type="component" value="Unassembled WGS sequence"/>
</dbReference>
<evidence type="ECO:0000313" key="2">
    <source>
        <dbReference type="Proteomes" id="UP000579281"/>
    </source>
</evidence>
<keyword evidence="2" id="KW-1185">Reference proteome</keyword>
<dbReference type="AlphaFoldDB" id="A0A841KXN2"/>
<name>A0A841KXN2_9FIRM</name>
<evidence type="ECO:0000313" key="1">
    <source>
        <dbReference type="EMBL" id="MBB6218107.1"/>
    </source>
</evidence>
<accession>A0A841KXN2</accession>
<protein>
    <submittedName>
        <fullName evidence="1">Uncharacterized protein</fullName>
    </submittedName>
</protein>
<reference evidence="1 2" key="1">
    <citation type="submission" date="2020-08" db="EMBL/GenBank/DDBJ databases">
        <title>Genomic Encyclopedia of Type Strains, Phase IV (KMG-IV): sequencing the most valuable type-strain genomes for metagenomic binning, comparative biology and taxonomic classification.</title>
        <authorList>
            <person name="Goeker M."/>
        </authorList>
    </citation>
    <scope>NUCLEOTIDE SEQUENCE [LARGE SCALE GENOMIC DNA]</scope>
    <source>
        <strain evidence="1 2">DSM 103526</strain>
    </source>
</reference>
<proteinExistence type="predicted"/>
<organism evidence="1 2">
    <name type="scientific">Anaerosolibacter carboniphilus</name>
    <dbReference type="NCBI Taxonomy" id="1417629"/>
    <lineage>
        <taxon>Bacteria</taxon>
        <taxon>Bacillati</taxon>
        <taxon>Bacillota</taxon>
        <taxon>Clostridia</taxon>
        <taxon>Peptostreptococcales</taxon>
        <taxon>Thermotaleaceae</taxon>
        <taxon>Anaerosolibacter</taxon>
    </lineage>
</organism>
<gene>
    <name evidence="1" type="ORF">HNQ80_004247</name>
</gene>
<sequence length="78" mass="9350">MFVGFESLDCLRLNLDEYGTTDERFIFKLIFMDTYDNEYVAVIEDGFVFAKGTVLWKVQEKVKMAENRENTFRKWFSL</sequence>